<accession>A0ABT1W8B8</accession>
<feature type="domain" description="Adenosine deaminase" evidence="7">
    <location>
        <begin position="283"/>
        <end position="468"/>
    </location>
</feature>
<keyword evidence="4" id="KW-0479">Metal-binding</keyword>
<comment type="caution">
    <text evidence="8">The sequence shown here is derived from an EMBL/GenBank/DDBJ whole genome shotgun (WGS) entry which is preliminary data.</text>
</comment>
<dbReference type="SUPFAM" id="SSF51556">
    <property type="entry name" value="Metallo-dependent hydrolases"/>
    <property type="match status" value="1"/>
</dbReference>
<dbReference type="PANTHER" id="PTHR11409">
    <property type="entry name" value="ADENOSINE DEAMINASE"/>
    <property type="match status" value="1"/>
</dbReference>
<evidence type="ECO:0000256" key="6">
    <source>
        <dbReference type="ARBA" id="ARBA00022833"/>
    </source>
</evidence>
<dbReference type="Gene3D" id="3.20.20.140">
    <property type="entry name" value="Metal-dependent hydrolases"/>
    <property type="match status" value="1"/>
</dbReference>
<comment type="cofactor">
    <cofactor evidence="1">
        <name>Zn(2+)</name>
        <dbReference type="ChEBI" id="CHEBI:29105"/>
    </cofactor>
</comment>
<dbReference type="EMBL" id="JAMSKV010000004">
    <property type="protein sequence ID" value="MCQ8278073.1"/>
    <property type="molecule type" value="Genomic_DNA"/>
</dbReference>
<evidence type="ECO:0000313" key="9">
    <source>
        <dbReference type="Proteomes" id="UP001524587"/>
    </source>
</evidence>
<evidence type="ECO:0000259" key="7">
    <source>
        <dbReference type="Pfam" id="PF00962"/>
    </source>
</evidence>
<dbReference type="InterPro" id="IPR032466">
    <property type="entry name" value="Metal_Hydrolase"/>
</dbReference>
<dbReference type="InterPro" id="IPR006330">
    <property type="entry name" value="Ado/ade_deaminase"/>
</dbReference>
<reference evidence="8 9" key="1">
    <citation type="submission" date="2022-06" db="EMBL/GenBank/DDBJ databases">
        <title>Endosaccharibacter gen. nov., sp. nov., endophytic bacteria isolated from sugarcane.</title>
        <authorList>
            <person name="Pitiwittayakul N."/>
            <person name="Yukphan P."/>
            <person name="Charoenyingcharoen P."/>
            <person name="Tanasupawat S."/>
        </authorList>
    </citation>
    <scope>NUCLEOTIDE SEQUENCE [LARGE SCALE GENOMIC DNA]</scope>
    <source>
        <strain evidence="8 9">KSS8</strain>
    </source>
</reference>
<dbReference type="Proteomes" id="UP001524587">
    <property type="component" value="Unassembled WGS sequence"/>
</dbReference>
<proteinExistence type="inferred from homology"/>
<dbReference type="PANTHER" id="PTHR11409:SF43">
    <property type="entry name" value="ADENOSINE DEAMINASE"/>
    <property type="match status" value="1"/>
</dbReference>
<keyword evidence="6" id="KW-0862">Zinc</keyword>
<organism evidence="8 9">
    <name type="scientific">Endosaccharibacter trunci</name>
    <dbReference type="NCBI Taxonomy" id="2812733"/>
    <lineage>
        <taxon>Bacteria</taxon>
        <taxon>Pseudomonadati</taxon>
        <taxon>Pseudomonadota</taxon>
        <taxon>Alphaproteobacteria</taxon>
        <taxon>Acetobacterales</taxon>
        <taxon>Acetobacteraceae</taxon>
        <taxon>Endosaccharibacter</taxon>
    </lineage>
</organism>
<comment type="similarity">
    <text evidence="2">Belongs to the metallo-dependent hydrolases superfamily. Adenosine and AMP deaminases family.</text>
</comment>
<evidence type="ECO:0000256" key="3">
    <source>
        <dbReference type="ARBA" id="ARBA00012784"/>
    </source>
</evidence>
<dbReference type="Pfam" id="PF00962">
    <property type="entry name" value="A_deaminase"/>
    <property type="match status" value="1"/>
</dbReference>
<keyword evidence="5" id="KW-0378">Hydrolase</keyword>
<name>A0ABT1W8B8_9PROT</name>
<protein>
    <recommendedName>
        <fullName evidence="3">adenosine deaminase</fullName>
        <ecNumber evidence="3">3.5.4.4</ecNumber>
    </recommendedName>
</protein>
<gene>
    <name evidence="8" type="ORF">NFI95_06385</name>
</gene>
<evidence type="ECO:0000313" key="8">
    <source>
        <dbReference type="EMBL" id="MCQ8278073.1"/>
    </source>
</evidence>
<keyword evidence="9" id="KW-1185">Reference proteome</keyword>
<evidence type="ECO:0000256" key="5">
    <source>
        <dbReference type="ARBA" id="ARBA00022801"/>
    </source>
</evidence>
<evidence type="ECO:0000256" key="4">
    <source>
        <dbReference type="ARBA" id="ARBA00022723"/>
    </source>
</evidence>
<sequence length="516" mass="55658">MEALIRPVPSIVSAVRKGGGYAIRALLAGVAFWCAAAPLPALAANTDTTEAVSALFRRVETDPARLRAFLHAMPKGGDLHNHLAGAVYAESYLDWAGSGGLCVDPGTHTLSRPPCDPAHPSLAEMQTRDPGFRDAMIDALSMRAFVPHPGDASGHDHFFATFHKFDAAATGRIGEALAEEAHRAAAEHVGYLEIMWYPRVRESAALGLAHPFLPTDFPADLAAITPGIPSLLASARADTDQAMARMRQLLRCDAPDADPGCRVTIRFQTFLLRVLPPGAVFAQMAYSYALVAADPRFVGVNIVAPEDDPVALRDYDLHMRMFGFFHQAHPEVRLSLHAGELALGLVPPEALESHIREAVEIAGASRIGHGVDIASERDPIGLLREMAQRHVTVEINQTSNEQILGVHGSEHPFPLYRAHGVPLTLSTDDEGVERIDLTHEYVRAVESWKLDYPALKDMARSAVANSFLAGAPLPAGTDIAHPPSPSLLRSSDKARQQWGLEQDLAAFEKTVLAAPP</sequence>
<dbReference type="RefSeq" id="WP_422863536.1">
    <property type="nucleotide sequence ID" value="NZ_JAMSKV010000004.1"/>
</dbReference>
<evidence type="ECO:0000256" key="2">
    <source>
        <dbReference type="ARBA" id="ARBA00006676"/>
    </source>
</evidence>
<evidence type="ECO:0000256" key="1">
    <source>
        <dbReference type="ARBA" id="ARBA00001947"/>
    </source>
</evidence>
<dbReference type="EC" id="3.5.4.4" evidence="3"/>
<dbReference type="InterPro" id="IPR001365">
    <property type="entry name" value="A_deaminase_dom"/>
</dbReference>